<protein>
    <submittedName>
        <fullName evidence="5">EGF-like domain-containing protein</fullName>
    </submittedName>
</protein>
<dbReference type="PROSITE" id="PS00022">
    <property type="entry name" value="EGF_1"/>
    <property type="match status" value="1"/>
</dbReference>
<keyword evidence="2" id="KW-0732">Signal</keyword>
<evidence type="ECO:0000259" key="4">
    <source>
        <dbReference type="PROSITE" id="PS01186"/>
    </source>
</evidence>
<reference evidence="5 6" key="1">
    <citation type="journal article" date="2011" name="Genome Res.">
        <title>Phylogeny-wide analysis of social amoeba genomes highlights ancient origins for complex intercellular communication.</title>
        <authorList>
            <person name="Heidel A.J."/>
            <person name="Lawal H.M."/>
            <person name="Felder M."/>
            <person name="Schilde C."/>
            <person name="Helps N.R."/>
            <person name="Tunggal B."/>
            <person name="Rivero F."/>
            <person name="John U."/>
            <person name="Schleicher M."/>
            <person name="Eichinger L."/>
            <person name="Platzer M."/>
            <person name="Noegel A.A."/>
            <person name="Schaap P."/>
            <person name="Gloeckner G."/>
        </authorList>
    </citation>
    <scope>NUCLEOTIDE SEQUENCE [LARGE SCALE GENOMIC DNA]</scope>
    <source>
        <strain evidence="6">ATCC 26659 / Pp 5 / PN500</strain>
    </source>
</reference>
<evidence type="ECO:0000259" key="3">
    <source>
        <dbReference type="PROSITE" id="PS00022"/>
    </source>
</evidence>
<dbReference type="InterPro" id="IPR053331">
    <property type="entry name" value="EGF-like_comC"/>
</dbReference>
<dbReference type="PANTHER" id="PTHR24032:SF16">
    <property type="entry name" value="EGF-LIKE DOMAIN-CONTAINING PROTEIN"/>
    <property type="match status" value="1"/>
</dbReference>
<proteinExistence type="predicted"/>
<evidence type="ECO:0000313" key="5">
    <source>
        <dbReference type="EMBL" id="EFA81349.1"/>
    </source>
</evidence>
<dbReference type="PROSITE" id="PS01186">
    <property type="entry name" value="EGF_2"/>
    <property type="match status" value="1"/>
</dbReference>
<dbReference type="InterPro" id="IPR000742">
    <property type="entry name" value="EGF"/>
</dbReference>
<evidence type="ECO:0000256" key="2">
    <source>
        <dbReference type="SAM" id="SignalP"/>
    </source>
</evidence>
<keyword evidence="6" id="KW-1185">Reference proteome</keyword>
<keyword evidence="1" id="KW-0812">Transmembrane</keyword>
<keyword evidence="1" id="KW-1133">Transmembrane helix</keyword>
<dbReference type="GeneID" id="31360817"/>
<dbReference type="Pfam" id="PF22933">
    <property type="entry name" value="ComC_SSD"/>
    <property type="match status" value="1"/>
</dbReference>
<comment type="caution">
    <text evidence="5">The sequence shown here is derived from an EMBL/GenBank/DDBJ whole genome shotgun (WGS) entry which is preliminary data.</text>
</comment>
<dbReference type="EMBL" id="ADBJ01000025">
    <property type="protein sequence ID" value="EFA81349.1"/>
    <property type="molecule type" value="Genomic_DNA"/>
</dbReference>
<dbReference type="PANTHER" id="PTHR24032">
    <property type="entry name" value="EGF-LIKE DOMAIN-CONTAINING PROTEIN-RELATED-RELATED"/>
    <property type="match status" value="1"/>
</dbReference>
<sequence length="964" mass="106433">MYKTNILFIIWLVTISTFIGVSHSSDLNPNELNSIRWLISQYQLQWSITATNCADIVGTTFFGTLTCSDNGVEESIQKINVRAGKTVDSGEPVYIEKLTFPLLTDFSFQTYSPAKNSSYNILTLLDNDAHVYLTNLLIYNININVTNTFPSKLPALNQLSFYNTIVYSDISLNNIFQISNIGVIDFSNLTFTSTYQLILSSNDTINSNIGTIGVADTPAFQTYGGLNITSTYFPSLTTLKLRYLTPEPVTLFNADRLNTVSFETANVTFGKLPALDSVELIKSTSSVSDFSIYYVTKLTLRNSYTPLTGASGLTLLSASNTFVPVIPPENWFAPTFTLLLSNTNTTGYLPEYPINSGTVSITGSQYNISVKLYESYCYMNLIFLPSTLLVDFDNIAECFYCYYPEIKANLPPNTPAPPSNYTCNYSIKQKAFPKLYPNGRNLGWGQNLAPKELTKDQNNRMYILRTRESFGKLTIYFSTTHNYAVDILWGMQLVVQYVHSINLDSGDMMLRFTGTFNTFAPMIITLENMAGPKCIVSTKSQTQLECIVSNYSTLAPVWVNISDTISNVTMYTSPPLIISEVKPNGNGFLTFVGNYGPAPYQVSVMFPTLFYPYSLTSTELIIYTAQKLIPNTNYTAQVLANGYTVNVTFSIPKIIKNDCGPNDNCYGHGNCSDICSCFSGYGGYYCELQLNPGVVILPNNTTPSPTIIVQNGLNFTFNIVAIQELDSLASVAKEILTTNWTVITLGDGNFSKTIYSLDPAIAPGVIAIIEYSKEMRVVEFAGQTTTYPENSLKLLVSITNWKYSDKLNHLRVILSTSATINSDCAQIDITVNNSTSVDYLKMTFDGQSLYGRFLPYGLADGVPALVTNHVVNQTKDAVLVGMTLPYCQACVIDPDFSVLIESGKKDKATCGGGDEKFAAWKIATIAVVCGVALAAAAITTAIVMKNKFKYRTEKTRVESKLSRI</sequence>
<feature type="transmembrane region" description="Helical" evidence="1">
    <location>
        <begin position="918"/>
        <end position="944"/>
    </location>
</feature>
<dbReference type="InParanoid" id="D3B9W2"/>
<feature type="domain" description="EGF-like" evidence="3 4">
    <location>
        <begin position="675"/>
        <end position="686"/>
    </location>
</feature>
<dbReference type="InterPro" id="IPR054484">
    <property type="entry name" value="ComC_SSD"/>
</dbReference>
<name>D3B9W2_HETP5</name>
<evidence type="ECO:0000256" key="1">
    <source>
        <dbReference type="SAM" id="Phobius"/>
    </source>
</evidence>
<keyword evidence="1" id="KW-0472">Membrane</keyword>
<organism evidence="5 6">
    <name type="scientific">Heterostelium pallidum (strain ATCC 26659 / Pp 5 / PN500)</name>
    <name type="common">Cellular slime mold</name>
    <name type="synonym">Polysphondylium pallidum</name>
    <dbReference type="NCBI Taxonomy" id="670386"/>
    <lineage>
        <taxon>Eukaryota</taxon>
        <taxon>Amoebozoa</taxon>
        <taxon>Evosea</taxon>
        <taxon>Eumycetozoa</taxon>
        <taxon>Dictyostelia</taxon>
        <taxon>Acytosteliales</taxon>
        <taxon>Acytosteliaceae</taxon>
        <taxon>Heterostelium</taxon>
    </lineage>
</organism>
<gene>
    <name evidence="5" type="ORF">PPL_05332</name>
</gene>
<dbReference type="RefSeq" id="XP_020433467.1">
    <property type="nucleotide sequence ID" value="XM_020576218.1"/>
</dbReference>
<dbReference type="Proteomes" id="UP000001396">
    <property type="component" value="Unassembled WGS sequence"/>
</dbReference>
<evidence type="ECO:0000313" key="6">
    <source>
        <dbReference type="Proteomes" id="UP000001396"/>
    </source>
</evidence>
<feature type="signal peptide" evidence="2">
    <location>
        <begin position="1"/>
        <end position="24"/>
    </location>
</feature>
<feature type="chain" id="PRO_5003042304" evidence="2">
    <location>
        <begin position="25"/>
        <end position="964"/>
    </location>
</feature>
<dbReference type="AlphaFoldDB" id="D3B9W2"/>
<accession>D3B9W2</accession>